<proteinExistence type="predicted"/>
<feature type="compositionally biased region" description="Low complexity" evidence="5">
    <location>
        <begin position="389"/>
        <end position="402"/>
    </location>
</feature>
<comment type="caution">
    <text evidence="7">The sequence shown here is derived from an EMBL/GenBank/DDBJ whole genome shotgun (WGS) entry which is preliminary data.</text>
</comment>
<feature type="region of interest" description="Disordered" evidence="5">
    <location>
        <begin position="389"/>
        <end position="476"/>
    </location>
</feature>
<feature type="region of interest" description="Disordered" evidence="5">
    <location>
        <begin position="1"/>
        <end position="90"/>
    </location>
</feature>
<gene>
    <name evidence="7" type="ORF">B0T17DRAFT_114738</name>
</gene>
<dbReference type="Proteomes" id="UP001174934">
    <property type="component" value="Unassembled WGS sequence"/>
</dbReference>
<comment type="subcellular location">
    <subcellularLocation>
        <location evidence="1">Membrane</location>
        <topology evidence="1">Single-pass membrane protein</topology>
    </subcellularLocation>
</comment>
<feature type="compositionally biased region" description="Basic and acidic residues" evidence="5">
    <location>
        <begin position="573"/>
        <end position="593"/>
    </location>
</feature>
<evidence type="ECO:0000313" key="7">
    <source>
        <dbReference type="EMBL" id="KAK0610465.1"/>
    </source>
</evidence>
<keyword evidence="4 6" id="KW-0472">Membrane</keyword>
<dbReference type="InterPro" id="IPR051694">
    <property type="entry name" value="Immunoregulatory_rcpt-like"/>
</dbReference>
<feature type="compositionally biased region" description="Low complexity" evidence="5">
    <location>
        <begin position="494"/>
        <end position="508"/>
    </location>
</feature>
<feature type="region of interest" description="Disordered" evidence="5">
    <location>
        <begin position="489"/>
        <end position="619"/>
    </location>
</feature>
<dbReference type="PANTHER" id="PTHR15549">
    <property type="entry name" value="PAIRED IMMUNOGLOBULIN-LIKE TYPE 2 RECEPTOR"/>
    <property type="match status" value="1"/>
</dbReference>
<evidence type="ECO:0000256" key="2">
    <source>
        <dbReference type="ARBA" id="ARBA00022692"/>
    </source>
</evidence>
<evidence type="ECO:0000256" key="6">
    <source>
        <dbReference type="SAM" id="Phobius"/>
    </source>
</evidence>
<evidence type="ECO:0000256" key="5">
    <source>
        <dbReference type="SAM" id="MobiDB-lite"/>
    </source>
</evidence>
<keyword evidence="8" id="KW-1185">Reference proteome</keyword>
<feature type="compositionally biased region" description="Low complexity" evidence="5">
    <location>
        <begin position="51"/>
        <end position="90"/>
    </location>
</feature>
<dbReference type="EMBL" id="JAULSR010000010">
    <property type="protein sequence ID" value="KAK0610465.1"/>
    <property type="molecule type" value="Genomic_DNA"/>
</dbReference>
<feature type="compositionally biased region" description="Gly residues" evidence="5">
    <location>
        <begin position="515"/>
        <end position="524"/>
    </location>
</feature>
<name>A0AA39WBR0_9PEZI</name>
<dbReference type="AlphaFoldDB" id="A0AA39WBR0"/>
<feature type="compositionally biased region" description="Low complexity" evidence="5">
    <location>
        <begin position="25"/>
        <end position="44"/>
    </location>
</feature>
<feature type="compositionally biased region" description="Polar residues" evidence="5">
    <location>
        <begin position="1"/>
        <end position="12"/>
    </location>
</feature>
<reference evidence="7" key="1">
    <citation type="submission" date="2023-06" db="EMBL/GenBank/DDBJ databases">
        <title>Genome-scale phylogeny and comparative genomics of the fungal order Sordariales.</title>
        <authorList>
            <consortium name="Lawrence Berkeley National Laboratory"/>
            <person name="Hensen N."/>
            <person name="Bonometti L."/>
            <person name="Westerberg I."/>
            <person name="Brannstrom I.O."/>
            <person name="Guillou S."/>
            <person name="Cros-Aarteil S."/>
            <person name="Calhoun S."/>
            <person name="Haridas S."/>
            <person name="Kuo A."/>
            <person name="Mondo S."/>
            <person name="Pangilinan J."/>
            <person name="Riley R."/>
            <person name="LaButti K."/>
            <person name="Andreopoulos B."/>
            <person name="Lipzen A."/>
            <person name="Chen C."/>
            <person name="Yanf M."/>
            <person name="Daum C."/>
            <person name="Ng V."/>
            <person name="Clum A."/>
            <person name="Steindorff A."/>
            <person name="Ohm R."/>
            <person name="Martin F."/>
            <person name="Silar P."/>
            <person name="Natvig D."/>
            <person name="Lalanne C."/>
            <person name="Gautier V."/>
            <person name="Ament-velasquez S.L."/>
            <person name="Kruys A."/>
            <person name="Hutchinson M.I."/>
            <person name="Powell A.J."/>
            <person name="Barry K."/>
            <person name="Miller A.N."/>
            <person name="Grigoriev I.V."/>
            <person name="Debuchy R."/>
            <person name="Gladieux P."/>
            <person name="Thoren M.H."/>
            <person name="Johannesson H."/>
        </authorList>
    </citation>
    <scope>NUCLEOTIDE SEQUENCE</scope>
    <source>
        <strain evidence="7">SMH3391-2</strain>
    </source>
</reference>
<sequence>MSTTAGGTTTINGKVCILRPRSTSGVGQTPTGTLTTPTGAPNGPLQEKIETAASPAETGSSSSTTSTTDGVLSSSSSSPPDTTSSPALSTSVQPSFLTSILSTQTSTSSVAAEATTGTSSTNSAVSAVANPNTNAVQSTVAVAGGVIGGVVAISIVAFFVWWWRRRVVKRRRSTLLTPLDTSPSYDRRNEKGSYVFSRSSIGPTTAGEKLKAALGYNARRIRGNMNHLVSKSNVNLNRGNSQFMDPVSTHSRANSSALGDGTQVTTKDRFVDWWTRLTADMNFNWRLRDKNADRERLPAMGSAREKRQPTAVGAQPDFLTLLSMDDRELDREAQRRAAGIARKNGSAGSTDHFLNGLNLNFSNSAGGDNPFSDANALAHASAQPAPLVVNQANNNNNSNNVNPFSDANAIRDPPPALGKPGTYVSDMRRSRGQSVSSNTAAAPRRETSALYSTRDSSISEEGSSIPGRRNKFRSDPFDLERPVLLMAGARDAPSSSGSSSTAGTAGSSDVRGSSQMGGGGGGAGIVKAGSVRRPPGARTRHDSFTSKYSSGISMGDWSDPGPDVGPAASRVDGPPEPRESPTQNWRERREREMAQAAALGQGPGQGQGVGRQKSVGRAI</sequence>
<evidence type="ECO:0000256" key="1">
    <source>
        <dbReference type="ARBA" id="ARBA00004167"/>
    </source>
</evidence>
<accession>A0AA39WBR0</accession>
<keyword evidence="2 6" id="KW-0812">Transmembrane</keyword>
<evidence type="ECO:0000256" key="3">
    <source>
        <dbReference type="ARBA" id="ARBA00022989"/>
    </source>
</evidence>
<protein>
    <submittedName>
        <fullName evidence="7">Uncharacterized protein</fullName>
    </submittedName>
</protein>
<organism evidence="7 8">
    <name type="scientific">Bombardia bombarda</name>
    <dbReference type="NCBI Taxonomy" id="252184"/>
    <lineage>
        <taxon>Eukaryota</taxon>
        <taxon>Fungi</taxon>
        <taxon>Dikarya</taxon>
        <taxon>Ascomycota</taxon>
        <taxon>Pezizomycotina</taxon>
        <taxon>Sordariomycetes</taxon>
        <taxon>Sordariomycetidae</taxon>
        <taxon>Sordariales</taxon>
        <taxon>Lasiosphaeriaceae</taxon>
        <taxon>Bombardia</taxon>
    </lineage>
</organism>
<evidence type="ECO:0000313" key="8">
    <source>
        <dbReference type="Proteomes" id="UP001174934"/>
    </source>
</evidence>
<dbReference type="GO" id="GO:0071944">
    <property type="term" value="C:cell periphery"/>
    <property type="evidence" value="ECO:0007669"/>
    <property type="project" value="UniProtKB-ARBA"/>
</dbReference>
<keyword evidence="3 6" id="KW-1133">Transmembrane helix</keyword>
<evidence type="ECO:0000256" key="4">
    <source>
        <dbReference type="ARBA" id="ARBA00023136"/>
    </source>
</evidence>
<feature type="transmembrane region" description="Helical" evidence="6">
    <location>
        <begin position="140"/>
        <end position="163"/>
    </location>
</feature>
<dbReference type="GO" id="GO:0016020">
    <property type="term" value="C:membrane"/>
    <property type="evidence" value="ECO:0007669"/>
    <property type="project" value="UniProtKB-SubCell"/>
</dbReference>